<reference evidence="6 7" key="1">
    <citation type="submission" date="2018-08" db="EMBL/GenBank/DDBJ databases">
        <title>A genome reference for cultivated species of the human gut microbiota.</title>
        <authorList>
            <person name="Zou Y."/>
            <person name="Xue W."/>
            <person name="Luo G."/>
        </authorList>
    </citation>
    <scope>NUCLEOTIDE SEQUENCE [LARGE SCALE GENOMIC DNA]</scope>
    <source>
        <strain evidence="6 7">TF09-3</strain>
    </source>
</reference>
<dbReference type="InterPro" id="IPR039424">
    <property type="entry name" value="SBP_5"/>
</dbReference>
<dbReference type="PIRSF" id="PIRSF002741">
    <property type="entry name" value="MppA"/>
    <property type="match status" value="1"/>
</dbReference>
<dbReference type="InterPro" id="IPR023765">
    <property type="entry name" value="SBP_5_CS"/>
</dbReference>
<evidence type="ECO:0000256" key="4">
    <source>
        <dbReference type="SAM" id="SignalP"/>
    </source>
</evidence>
<organism evidence="6 7">
    <name type="scientific">Dorea formicigenerans</name>
    <dbReference type="NCBI Taxonomy" id="39486"/>
    <lineage>
        <taxon>Bacteria</taxon>
        <taxon>Bacillati</taxon>
        <taxon>Bacillota</taxon>
        <taxon>Clostridia</taxon>
        <taxon>Lachnospirales</taxon>
        <taxon>Lachnospiraceae</taxon>
        <taxon>Dorea</taxon>
    </lineage>
</organism>
<evidence type="ECO:0000313" key="7">
    <source>
        <dbReference type="Proteomes" id="UP000261324"/>
    </source>
</evidence>
<accession>A0A3E4PD44</accession>
<dbReference type="InterPro" id="IPR000914">
    <property type="entry name" value="SBP_5_dom"/>
</dbReference>
<keyword evidence="3 4" id="KW-0732">Signal</keyword>
<dbReference type="EMBL" id="QSRA01000037">
    <property type="protein sequence ID" value="RGK77775.1"/>
    <property type="molecule type" value="Genomic_DNA"/>
</dbReference>
<protein>
    <submittedName>
        <fullName evidence="6">ABC transporter substrate-binding protein</fullName>
    </submittedName>
</protein>
<gene>
    <name evidence="6" type="ORF">DXC93_16270</name>
</gene>
<evidence type="ECO:0000313" key="6">
    <source>
        <dbReference type="EMBL" id="RGK77775.1"/>
    </source>
</evidence>
<evidence type="ECO:0000259" key="5">
    <source>
        <dbReference type="Pfam" id="PF00496"/>
    </source>
</evidence>
<dbReference type="GO" id="GO:1904680">
    <property type="term" value="F:peptide transmembrane transporter activity"/>
    <property type="evidence" value="ECO:0007669"/>
    <property type="project" value="TreeGrafter"/>
</dbReference>
<dbReference type="Gene3D" id="3.10.105.10">
    <property type="entry name" value="Dipeptide-binding Protein, Domain 3"/>
    <property type="match status" value="1"/>
</dbReference>
<feature type="chain" id="PRO_5017674671" evidence="4">
    <location>
        <begin position="22"/>
        <end position="520"/>
    </location>
</feature>
<dbReference type="CDD" id="cd00995">
    <property type="entry name" value="PBP2_NikA_DppA_OppA_like"/>
    <property type="match status" value="1"/>
</dbReference>
<dbReference type="GO" id="GO:0042597">
    <property type="term" value="C:periplasmic space"/>
    <property type="evidence" value="ECO:0007669"/>
    <property type="project" value="UniProtKB-ARBA"/>
</dbReference>
<dbReference type="SUPFAM" id="SSF53850">
    <property type="entry name" value="Periplasmic binding protein-like II"/>
    <property type="match status" value="1"/>
</dbReference>
<evidence type="ECO:0000256" key="1">
    <source>
        <dbReference type="ARBA" id="ARBA00004193"/>
    </source>
</evidence>
<comment type="similarity">
    <text evidence="2">Belongs to the bacterial solute-binding protein 5 family.</text>
</comment>
<dbReference type="Pfam" id="PF00496">
    <property type="entry name" value="SBP_bac_5"/>
    <property type="match status" value="1"/>
</dbReference>
<proteinExistence type="inferred from homology"/>
<dbReference type="Proteomes" id="UP000261324">
    <property type="component" value="Unassembled WGS sequence"/>
</dbReference>
<dbReference type="PANTHER" id="PTHR30290:SF59">
    <property type="entry name" value="OLIGOPEPTIDE ABC TRANSPORTER,SUBSTRATE-BINDING PROTEIN"/>
    <property type="match status" value="1"/>
</dbReference>
<dbReference type="InterPro" id="IPR030678">
    <property type="entry name" value="Peptide/Ni-bd"/>
</dbReference>
<name>A0A3E4PD44_9FIRM</name>
<dbReference type="Gene3D" id="3.40.190.10">
    <property type="entry name" value="Periplasmic binding protein-like II"/>
    <property type="match status" value="1"/>
</dbReference>
<dbReference type="RefSeq" id="WP_117660856.1">
    <property type="nucleotide sequence ID" value="NZ_QSRA01000037.1"/>
</dbReference>
<dbReference type="AlphaFoldDB" id="A0A3E4PD44"/>
<dbReference type="PROSITE" id="PS01040">
    <property type="entry name" value="SBP_BACTERIAL_5"/>
    <property type="match status" value="1"/>
</dbReference>
<feature type="domain" description="Solute-binding protein family 5" evidence="5">
    <location>
        <begin position="86"/>
        <end position="439"/>
    </location>
</feature>
<sequence>MKKKIISALLCVAMVATVAVGCGKSSDSKSTDSASSSDSSSLVMPVSATVTSLNGDLETMAEGAFQLAPYQDKLYYVDQDETRWYLADSCEVSEDGLEYTLKLKDNLKWHDGEQITADDVIFTFNCNLNTDNGAGYTNVVFVGDKEVKAEKVDDLTVKFTLPEVSASYYELLGKLILIPEHAFDGNTDIKSADANLTDIGSGPYKLVEFKDGESLTFEKFEDYYGDEPQIDQITFKVIPDASSQEVAFKNGEINFFAVSSDDVATEMEETDGVTLHKLAEGRVKYLAWNKYCSTWENRDAVKAVFMALNQEEIVKGAYGDSMGTTANSVFSNRNLFYDKDVKGYEQNLDEAKKLAQSSGLAGKTITLHYNTDRSYMEATALLIQEQLKAIDVNVDIQGIDANGFFDVVFTDKDDYELYLNEYAAIGDPGEVVAGMFDGTWGNNIDTPQEILDLFEQGRKTTDVEKRTEIYKELQEKAMESYLTYPIAYPNYCFATSDNLEGAETYSTTPVFEDYTKLSFK</sequence>
<dbReference type="Gene3D" id="3.90.76.10">
    <property type="entry name" value="Dipeptide-binding Protein, Domain 1"/>
    <property type="match status" value="1"/>
</dbReference>
<dbReference type="PROSITE" id="PS51257">
    <property type="entry name" value="PROKAR_LIPOPROTEIN"/>
    <property type="match status" value="1"/>
</dbReference>
<comment type="caution">
    <text evidence="6">The sequence shown here is derived from an EMBL/GenBank/DDBJ whole genome shotgun (WGS) entry which is preliminary data.</text>
</comment>
<evidence type="ECO:0000256" key="2">
    <source>
        <dbReference type="ARBA" id="ARBA00005695"/>
    </source>
</evidence>
<dbReference type="GO" id="GO:0015833">
    <property type="term" value="P:peptide transport"/>
    <property type="evidence" value="ECO:0007669"/>
    <property type="project" value="TreeGrafter"/>
</dbReference>
<evidence type="ECO:0000256" key="3">
    <source>
        <dbReference type="ARBA" id="ARBA00022729"/>
    </source>
</evidence>
<dbReference type="GO" id="GO:0043190">
    <property type="term" value="C:ATP-binding cassette (ABC) transporter complex"/>
    <property type="evidence" value="ECO:0007669"/>
    <property type="project" value="InterPro"/>
</dbReference>
<dbReference type="PANTHER" id="PTHR30290">
    <property type="entry name" value="PERIPLASMIC BINDING COMPONENT OF ABC TRANSPORTER"/>
    <property type="match status" value="1"/>
</dbReference>
<comment type="subcellular location">
    <subcellularLocation>
        <location evidence="1">Cell membrane</location>
        <topology evidence="1">Lipid-anchor</topology>
    </subcellularLocation>
</comment>
<feature type="signal peptide" evidence="4">
    <location>
        <begin position="1"/>
        <end position="21"/>
    </location>
</feature>